<protein>
    <submittedName>
        <fullName evidence="2">Uncharacterized protein</fullName>
    </submittedName>
</protein>
<accession>A0AAN5D410</accession>
<feature type="non-terminal residue" evidence="2">
    <location>
        <position position="1"/>
    </location>
</feature>
<evidence type="ECO:0000256" key="1">
    <source>
        <dbReference type="SAM" id="MobiDB-lite"/>
    </source>
</evidence>
<evidence type="ECO:0000313" key="2">
    <source>
        <dbReference type="EMBL" id="GMR55682.1"/>
    </source>
</evidence>
<feature type="compositionally biased region" description="Basic and acidic residues" evidence="1">
    <location>
        <begin position="172"/>
        <end position="187"/>
    </location>
</feature>
<keyword evidence="3" id="KW-1185">Reference proteome</keyword>
<feature type="region of interest" description="Disordered" evidence="1">
    <location>
        <begin position="45"/>
        <end position="65"/>
    </location>
</feature>
<name>A0AAN5D410_9BILA</name>
<proteinExistence type="predicted"/>
<dbReference type="EMBL" id="BTRK01000005">
    <property type="protein sequence ID" value="GMR55682.1"/>
    <property type="molecule type" value="Genomic_DNA"/>
</dbReference>
<dbReference type="Proteomes" id="UP001328107">
    <property type="component" value="Unassembled WGS sequence"/>
</dbReference>
<comment type="caution">
    <text evidence="2">The sequence shown here is derived from an EMBL/GenBank/DDBJ whole genome shotgun (WGS) entry which is preliminary data.</text>
</comment>
<dbReference type="AlphaFoldDB" id="A0AAN5D410"/>
<reference evidence="3" key="1">
    <citation type="submission" date="2022-10" db="EMBL/GenBank/DDBJ databases">
        <title>Genome assembly of Pristionchus species.</title>
        <authorList>
            <person name="Yoshida K."/>
            <person name="Sommer R.J."/>
        </authorList>
    </citation>
    <scope>NUCLEOTIDE SEQUENCE [LARGE SCALE GENOMIC DNA]</scope>
    <source>
        <strain evidence="3">RS5460</strain>
    </source>
</reference>
<gene>
    <name evidence="2" type="ORF">PMAYCL1PPCAC_25877</name>
</gene>
<evidence type="ECO:0000313" key="3">
    <source>
        <dbReference type="Proteomes" id="UP001328107"/>
    </source>
</evidence>
<organism evidence="2 3">
    <name type="scientific">Pristionchus mayeri</name>
    <dbReference type="NCBI Taxonomy" id="1317129"/>
    <lineage>
        <taxon>Eukaryota</taxon>
        <taxon>Metazoa</taxon>
        <taxon>Ecdysozoa</taxon>
        <taxon>Nematoda</taxon>
        <taxon>Chromadorea</taxon>
        <taxon>Rhabditida</taxon>
        <taxon>Rhabditina</taxon>
        <taxon>Diplogasteromorpha</taxon>
        <taxon>Diplogasteroidea</taxon>
        <taxon>Neodiplogasteridae</taxon>
        <taxon>Pristionchus</taxon>
    </lineage>
</organism>
<sequence length="228" mass="25684">NYRHGRAWWSCSPTGFCRRQQDLPVQARPARRVRRRKVIARSPIRQGPVPRVPGVDDRSRLPHPNRLSRRCNRQVRNLGHRRPGAIPLARAHVLQRCPGGHRRLRYHQPGVVPEGEELGEGAAATGQPQHRDGTRGQQGGHGQQESRRLRGGTGVRRGQRSSVHGDVSEDVDERHGRLHGHCEEIATRRGTRTGPRHGGPDPGDPEGVRRILLQIRVVTYLPYPQIDD</sequence>
<feature type="region of interest" description="Disordered" evidence="1">
    <location>
        <begin position="100"/>
        <end position="208"/>
    </location>
</feature>